<protein>
    <recommendedName>
        <fullName evidence="5">HTH tetR-type domain-containing protein</fullName>
    </recommendedName>
</protein>
<dbReference type="Gene3D" id="1.10.357.10">
    <property type="entry name" value="Tetracycline Repressor, domain 2"/>
    <property type="match status" value="1"/>
</dbReference>
<dbReference type="SUPFAM" id="SSF46689">
    <property type="entry name" value="Homeodomain-like"/>
    <property type="match status" value="1"/>
</dbReference>
<reference evidence="6" key="1">
    <citation type="submission" date="2021-01" db="EMBL/GenBank/DDBJ databases">
        <title>Whole genome shotgun sequence of Actinoplanes nipponensis NBRC 14063.</title>
        <authorList>
            <person name="Komaki H."/>
            <person name="Tamura T."/>
        </authorList>
    </citation>
    <scope>NUCLEOTIDE SEQUENCE</scope>
    <source>
        <strain evidence="6">NBRC 14063</strain>
    </source>
</reference>
<evidence type="ECO:0000256" key="4">
    <source>
        <dbReference type="PROSITE-ProRule" id="PRU00335"/>
    </source>
</evidence>
<evidence type="ECO:0000256" key="1">
    <source>
        <dbReference type="ARBA" id="ARBA00023015"/>
    </source>
</evidence>
<feature type="DNA-binding region" description="H-T-H motif" evidence="4">
    <location>
        <begin position="29"/>
        <end position="48"/>
    </location>
</feature>
<dbReference type="InterPro" id="IPR009057">
    <property type="entry name" value="Homeodomain-like_sf"/>
</dbReference>
<dbReference type="GO" id="GO:0003700">
    <property type="term" value="F:DNA-binding transcription factor activity"/>
    <property type="evidence" value="ECO:0007669"/>
    <property type="project" value="TreeGrafter"/>
</dbReference>
<proteinExistence type="predicted"/>
<dbReference type="InterPro" id="IPR036271">
    <property type="entry name" value="Tet_transcr_reg_TetR-rel_C_sf"/>
</dbReference>
<evidence type="ECO:0000313" key="7">
    <source>
        <dbReference type="Proteomes" id="UP000647172"/>
    </source>
</evidence>
<feature type="domain" description="HTH tetR-type" evidence="5">
    <location>
        <begin position="6"/>
        <end position="66"/>
    </location>
</feature>
<dbReference type="GO" id="GO:0000976">
    <property type="term" value="F:transcription cis-regulatory region binding"/>
    <property type="evidence" value="ECO:0007669"/>
    <property type="project" value="TreeGrafter"/>
</dbReference>
<evidence type="ECO:0000259" key="5">
    <source>
        <dbReference type="PROSITE" id="PS50977"/>
    </source>
</evidence>
<name>A0A919JJS5_9ACTN</name>
<dbReference type="PANTHER" id="PTHR30055:SF234">
    <property type="entry name" value="HTH-TYPE TRANSCRIPTIONAL REGULATOR BETI"/>
    <property type="match status" value="1"/>
</dbReference>
<dbReference type="PANTHER" id="PTHR30055">
    <property type="entry name" value="HTH-TYPE TRANSCRIPTIONAL REGULATOR RUTR"/>
    <property type="match status" value="1"/>
</dbReference>
<dbReference type="PROSITE" id="PS50977">
    <property type="entry name" value="HTH_TETR_2"/>
    <property type="match status" value="1"/>
</dbReference>
<dbReference type="SUPFAM" id="SSF48498">
    <property type="entry name" value="Tetracyclin repressor-like, C-terminal domain"/>
    <property type="match status" value="1"/>
</dbReference>
<comment type="caution">
    <text evidence="6">The sequence shown here is derived from an EMBL/GenBank/DDBJ whole genome shotgun (WGS) entry which is preliminary data.</text>
</comment>
<gene>
    <name evidence="6" type="ORF">Ani05nite_40100</name>
</gene>
<dbReference type="InterPro" id="IPR050109">
    <property type="entry name" value="HTH-type_TetR-like_transc_reg"/>
</dbReference>
<dbReference type="RefSeq" id="WP_203770291.1">
    <property type="nucleotide sequence ID" value="NZ_BAAAYJ010000026.1"/>
</dbReference>
<keyword evidence="2 4" id="KW-0238">DNA-binding</keyword>
<dbReference type="AlphaFoldDB" id="A0A919JJS5"/>
<sequence length="197" mass="20520">MARPRTVSDAAILAAAAHAVGQAGPANATLAQIGDRVGLTAAALLRRFGSKDGLLLALARNAVATVPARLAAAQSAERPLAALIDTLVAMAGTVRNAAEFANHLAFLLMDLSIPEFQQITRQYAAAVETAIGGVLQAATDVDELNPARVDEATAETIHATYNGAMITWAMAGHDGNPAEHVRRHLLRVTRPLLNSPP</sequence>
<keyword evidence="7" id="KW-1185">Reference proteome</keyword>
<dbReference type="EMBL" id="BOMQ01000049">
    <property type="protein sequence ID" value="GIE50476.1"/>
    <property type="molecule type" value="Genomic_DNA"/>
</dbReference>
<keyword evidence="1" id="KW-0805">Transcription regulation</keyword>
<accession>A0A919JJS5</accession>
<dbReference type="InterPro" id="IPR001647">
    <property type="entry name" value="HTH_TetR"/>
</dbReference>
<evidence type="ECO:0000256" key="2">
    <source>
        <dbReference type="ARBA" id="ARBA00023125"/>
    </source>
</evidence>
<organism evidence="6 7">
    <name type="scientific">Actinoplanes nipponensis</name>
    <dbReference type="NCBI Taxonomy" id="135950"/>
    <lineage>
        <taxon>Bacteria</taxon>
        <taxon>Bacillati</taxon>
        <taxon>Actinomycetota</taxon>
        <taxon>Actinomycetes</taxon>
        <taxon>Micromonosporales</taxon>
        <taxon>Micromonosporaceae</taxon>
        <taxon>Actinoplanes</taxon>
    </lineage>
</organism>
<evidence type="ECO:0000256" key="3">
    <source>
        <dbReference type="ARBA" id="ARBA00023163"/>
    </source>
</evidence>
<evidence type="ECO:0000313" key="6">
    <source>
        <dbReference type="EMBL" id="GIE50476.1"/>
    </source>
</evidence>
<keyword evidence="3" id="KW-0804">Transcription</keyword>
<dbReference type="Pfam" id="PF00440">
    <property type="entry name" value="TetR_N"/>
    <property type="match status" value="1"/>
</dbReference>
<dbReference type="Proteomes" id="UP000647172">
    <property type="component" value="Unassembled WGS sequence"/>
</dbReference>